<reference evidence="1" key="1">
    <citation type="submission" date="2016-05" db="EMBL/GenBank/DDBJ databases">
        <authorList>
            <person name="Lavstsen T."/>
            <person name="Jespersen J.S."/>
        </authorList>
    </citation>
    <scope>NUCLEOTIDE SEQUENCE</scope>
    <source>
        <tissue evidence="1">Brain</tissue>
    </source>
</reference>
<sequence length="37" mass="4416">LIFFFLSYEFVDLLRTTTEPLCMTQNDLLKVVEILLH</sequence>
<dbReference type="EMBL" id="HADX01007510">
    <property type="protein sequence ID" value="SBP29742.1"/>
    <property type="molecule type" value="Transcribed_RNA"/>
</dbReference>
<organism evidence="1">
    <name type="scientific">Iconisemion striatum</name>
    <dbReference type="NCBI Taxonomy" id="60296"/>
    <lineage>
        <taxon>Eukaryota</taxon>
        <taxon>Metazoa</taxon>
        <taxon>Chordata</taxon>
        <taxon>Craniata</taxon>
        <taxon>Vertebrata</taxon>
        <taxon>Euteleostomi</taxon>
        <taxon>Actinopterygii</taxon>
        <taxon>Neopterygii</taxon>
        <taxon>Teleostei</taxon>
        <taxon>Neoteleostei</taxon>
        <taxon>Acanthomorphata</taxon>
        <taxon>Ovalentaria</taxon>
        <taxon>Atherinomorphae</taxon>
        <taxon>Cyprinodontiformes</taxon>
        <taxon>Nothobranchiidae</taxon>
        <taxon>Iconisemion</taxon>
    </lineage>
</organism>
<protein>
    <submittedName>
        <fullName evidence="1">Phospholipase C, beta 3 (Phosphatidylinositol-specific)</fullName>
    </submittedName>
</protein>
<accession>A0A1A7YGQ7</accession>
<proteinExistence type="predicted"/>
<reference evidence="1" key="2">
    <citation type="submission" date="2016-06" db="EMBL/GenBank/DDBJ databases">
        <title>The genome of a short-lived fish provides insights into sex chromosome evolution and the genetic control of aging.</title>
        <authorList>
            <person name="Reichwald K."/>
            <person name="Felder M."/>
            <person name="Petzold A."/>
            <person name="Koch P."/>
            <person name="Groth M."/>
            <person name="Platzer M."/>
        </authorList>
    </citation>
    <scope>NUCLEOTIDE SEQUENCE</scope>
    <source>
        <tissue evidence="1">Brain</tissue>
    </source>
</reference>
<evidence type="ECO:0000313" key="1">
    <source>
        <dbReference type="EMBL" id="SBP29742.1"/>
    </source>
</evidence>
<dbReference type="AlphaFoldDB" id="A0A1A7YGQ7"/>
<gene>
    <name evidence="1" type="primary">PLCB3</name>
</gene>
<name>A0A1A7YGQ7_9TELE</name>
<feature type="non-terminal residue" evidence="1">
    <location>
        <position position="1"/>
    </location>
</feature>